<feature type="transmembrane region" description="Helical" evidence="9">
    <location>
        <begin position="282"/>
        <end position="302"/>
    </location>
</feature>
<dbReference type="InterPro" id="IPR004626">
    <property type="entry name" value="RarD"/>
</dbReference>
<protein>
    <submittedName>
        <fullName evidence="11">EamA family transporter RarD</fullName>
    </submittedName>
</protein>
<dbReference type="Pfam" id="PF00892">
    <property type="entry name" value="EamA"/>
    <property type="match status" value="2"/>
</dbReference>
<feature type="transmembrane region" description="Helical" evidence="9">
    <location>
        <begin position="53"/>
        <end position="70"/>
    </location>
</feature>
<comment type="similarity">
    <text evidence="2">Belongs to the EamA transporter family.</text>
</comment>
<feature type="transmembrane region" description="Helical" evidence="9">
    <location>
        <begin position="138"/>
        <end position="156"/>
    </location>
</feature>
<dbReference type="InterPro" id="IPR000620">
    <property type="entry name" value="EamA_dom"/>
</dbReference>
<dbReference type="EMBL" id="CP163302">
    <property type="protein sequence ID" value="XDP44479.1"/>
    <property type="molecule type" value="Genomic_DNA"/>
</dbReference>
<dbReference type="NCBIfam" id="TIGR00688">
    <property type="entry name" value="rarD"/>
    <property type="match status" value="1"/>
</dbReference>
<evidence type="ECO:0000259" key="10">
    <source>
        <dbReference type="Pfam" id="PF00892"/>
    </source>
</evidence>
<dbReference type="PANTHER" id="PTHR22911">
    <property type="entry name" value="ACYL-MALONYL CONDENSING ENZYME-RELATED"/>
    <property type="match status" value="1"/>
</dbReference>
<feature type="transmembrane region" description="Helical" evidence="9">
    <location>
        <begin position="162"/>
        <end position="179"/>
    </location>
</feature>
<feature type="transmembrane region" description="Helical" evidence="9">
    <location>
        <begin position="112"/>
        <end position="131"/>
    </location>
</feature>
<dbReference type="AlphaFoldDB" id="A0AB39L0P1"/>
<reference evidence="11" key="1">
    <citation type="submission" date="2024-07" db="EMBL/GenBank/DDBJ databases">
        <authorList>
            <person name="fu j."/>
        </authorList>
    </citation>
    <scope>NUCLEOTIDE SEQUENCE</scope>
    <source>
        <strain evidence="11">P10A9</strain>
    </source>
</reference>
<dbReference type="KEGG" id="spue:AB5L97_14530"/>
<proteinExistence type="inferred from homology"/>
<feature type="transmembrane region" description="Helical" evidence="9">
    <location>
        <begin position="256"/>
        <end position="276"/>
    </location>
</feature>
<feature type="transmembrane region" description="Helical" evidence="9">
    <location>
        <begin position="20"/>
        <end position="41"/>
    </location>
</feature>
<keyword evidence="6 9" id="KW-1133">Transmembrane helix</keyword>
<evidence type="ECO:0000256" key="8">
    <source>
        <dbReference type="SAM" id="MobiDB-lite"/>
    </source>
</evidence>
<feature type="transmembrane region" description="Helical" evidence="9">
    <location>
        <begin position="82"/>
        <end position="100"/>
    </location>
</feature>
<evidence type="ECO:0000256" key="7">
    <source>
        <dbReference type="ARBA" id="ARBA00023136"/>
    </source>
</evidence>
<feature type="transmembrane region" description="Helical" evidence="9">
    <location>
        <begin position="223"/>
        <end position="244"/>
    </location>
</feature>
<name>A0AB39L0P1_9MICC</name>
<keyword evidence="7 9" id="KW-0472">Membrane</keyword>
<dbReference type="InterPro" id="IPR037185">
    <property type="entry name" value="EmrE-like"/>
</dbReference>
<evidence type="ECO:0000256" key="1">
    <source>
        <dbReference type="ARBA" id="ARBA00004651"/>
    </source>
</evidence>
<keyword evidence="4" id="KW-1003">Cell membrane</keyword>
<feature type="transmembrane region" description="Helical" evidence="9">
    <location>
        <begin position="191"/>
        <end position="211"/>
    </location>
</feature>
<evidence type="ECO:0000256" key="2">
    <source>
        <dbReference type="ARBA" id="ARBA00007362"/>
    </source>
</evidence>
<evidence type="ECO:0000256" key="9">
    <source>
        <dbReference type="SAM" id="Phobius"/>
    </source>
</evidence>
<evidence type="ECO:0000256" key="5">
    <source>
        <dbReference type="ARBA" id="ARBA00022692"/>
    </source>
</evidence>
<comment type="subcellular location">
    <subcellularLocation>
        <location evidence="1">Cell membrane</location>
        <topology evidence="1">Multi-pass membrane protein</topology>
    </subcellularLocation>
</comment>
<feature type="region of interest" description="Disordered" evidence="8">
    <location>
        <begin position="318"/>
        <end position="351"/>
    </location>
</feature>
<gene>
    <name evidence="11" type="primary">rarD</name>
    <name evidence="11" type="ORF">AB5L97_14530</name>
</gene>
<evidence type="ECO:0000256" key="4">
    <source>
        <dbReference type="ARBA" id="ARBA00022475"/>
    </source>
</evidence>
<evidence type="ECO:0000256" key="6">
    <source>
        <dbReference type="ARBA" id="ARBA00022989"/>
    </source>
</evidence>
<feature type="domain" description="EamA" evidence="10">
    <location>
        <begin position="163"/>
        <end position="296"/>
    </location>
</feature>
<evidence type="ECO:0000256" key="3">
    <source>
        <dbReference type="ARBA" id="ARBA00022448"/>
    </source>
</evidence>
<accession>A0AB39L0P1</accession>
<keyword evidence="3" id="KW-0813">Transport</keyword>
<dbReference type="SUPFAM" id="SSF103481">
    <property type="entry name" value="Multidrug resistance efflux transporter EmrE"/>
    <property type="match status" value="2"/>
</dbReference>
<dbReference type="PANTHER" id="PTHR22911:SF137">
    <property type="entry name" value="SOLUTE CARRIER FAMILY 35 MEMBER G2-RELATED"/>
    <property type="match status" value="1"/>
</dbReference>
<dbReference type="GO" id="GO:0005886">
    <property type="term" value="C:plasma membrane"/>
    <property type="evidence" value="ECO:0007669"/>
    <property type="project" value="UniProtKB-SubCell"/>
</dbReference>
<feature type="domain" description="EamA" evidence="10">
    <location>
        <begin position="18"/>
        <end position="154"/>
    </location>
</feature>
<organism evidence="11">
    <name type="scientific">Sinomonas puerhi</name>
    <dbReference type="NCBI Taxonomy" id="3238584"/>
    <lineage>
        <taxon>Bacteria</taxon>
        <taxon>Bacillati</taxon>
        <taxon>Actinomycetota</taxon>
        <taxon>Actinomycetes</taxon>
        <taxon>Micrococcales</taxon>
        <taxon>Micrococcaceae</taxon>
        <taxon>Sinomonas</taxon>
    </lineage>
</organism>
<evidence type="ECO:0000313" key="11">
    <source>
        <dbReference type="EMBL" id="XDP44479.1"/>
    </source>
</evidence>
<keyword evidence="5 9" id="KW-0812">Transmembrane</keyword>
<sequence length="351" mass="37216">MKPDASTRPETATAPARAGLLFGIGAYGLWGLLPLYFLTLAPAGPVEIVSDRVLFSLVVCFVLIAVTRAWRSLGAVLRSGRVFWALALAAALIAVNWLTYTFGVLTGHTIEAALGYFINPLVSVLLGVLVLKERLRPIQWAAVGTGAVAVVVLTVAYGQVPWIALILAFSFGFYGLVKNRVGAKVDAVTSLTVETIVLAPVALGVVVWLGVAGTLTLTGYGAGHFWLLAASGIITAVPLLFFGAAARRLPMTTIGLLQYIAPVMQFIMAVTVLGEHMAPERWIGFGIVWLALAVLTADMLLVSRRRRMNLRRAGLATQSEAQSAADLADREDSAAVAAQTSTGQLRAPHEA</sequence>